<dbReference type="GO" id="GO:0009263">
    <property type="term" value="P:deoxyribonucleotide biosynthetic process"/>
    <property type="evidence" value="ECO:0007669"/>
    <property type="project" value="UniProtKB-KW"/>
</dbReference>
<dbReference type="GO" id="GO:0005971">
    <property type="term" value="C:ribonucleoside-diphosphate reductase complex"/>
    <property type="evidence" value="ECO:0007669"/>
    <property type="project" value="TreeGrafter"/>
</dbReference>
<evidence type="ECO:0000256" key="2">
    <source>
        <dbReference type="ARBA" id="ARBA00023116"/>
    </source>
</evidence>
<dbReference type="SUPFAM" id="SSF51998">
    <property type="entry name" value="PFL-like glycyl radical enzymes"/>
    <property type="match status" value="1"/>
</dbReference>
<dbReference type="PROSITE" id="PS00089">
    <property type="entry name" value="RIBORED_LARGE"/>
    <property type="match status" value="1"/>
</dbReference>
<organism evidence="4 5">
    <name type="scientific">Panagrolaimus davidi</name>
    <dbReference type="NCBI Taxonomy" id="227884"/>
    <lineage>
        <taxon>Eukaryota</taxon>
        <taxon>Metazoa</taxon>
        <taxon>Ecdysozoa</taxon>
        <taxon>Nematoda</taxon>
        <taxon>Chromadorea</taxon>
        <taxon>Rhabditida</taxon>
        <taxon>Tylenchina</taxon>
        <taxon>Panagrolaimomorpha</taxon>
        <taxon>Panagrolaimoidea</taxon>
        <taxon>Panagrolaimidae</taxon>
        <taxon>Panagrolaimus</taxon>
    </lineage>
</organism>
<dbReference type="InterPro" id="IPR039718">
    <property type="entry name" value="Rrm1"/>
</dbReference>
<evidence type="ECO:0000313" key="4">
    <source>
        <dbReference type="Proteomes" id="UP000887578"/>
    </source>
</evidence>
<keyword evidence="4" id="KW-1185">Reference proteome</keyword>
<protein>
    <submittedName>
        <fullName evidence="5">Ribonucleotide reductase large subunit domain-containing protein</fullName>
    </submittedName>
</protein>
<dbReference type="PANTHER" id="PTHR11573:SF6">
    <property type="entry name" value="RIBONUCLEOSIDE-DIPHOSPHATE REDUCTASE LARGE SUBUNIT"/>
    <property type="match status" value="1"/>
</dbReference>
<sequence length="479" mass="54534">MRPGVFAVYLEPWHADILDFLELKRNIGPEEKRARDLFYALWIPDLFMKRVESDELWSLMCPTECPGLDDCWGPDFEKLYSSYEKSGHYKIQIKARIIWKSIITSQIETGTPFMLYKDSCNSKSNQQHLGTIKNSNLCTEIVEYTSADEIAVCGNASIALPMFVKNGSFDYIKLHEIAKVIIINLDKMIDSTWYPVSQAENSNKRHRPIGLGVQGLADAFQLCRLPFTSESAKEMNKLIFETIYHAALEASCELAEKYGTYSTYKNSPASNGILQCDLWGIQPSNFWDWKKLRNKISKFGLRNSLLVSLMPTATSAQILGNNESIEPYTSNVYSRRVVSGDFQVVNEHLMKDLIALNLWNDEIKNLLIAHSGSIQSIPEIPNEIKELYKTVWEISQRDIIDMAADRGPYIDQSQSLNLHLASPSYSKCTSMHFYAWKKGLKTGIYYLRSRPAVDAVQFTVDKEALKFSEATNSDALKTQ</sequence>
<comment type="similarity">
    <text evidence="1">Belongs to the ribonucleoside diphosphate reductase large chain family.</text>
</comment>
<dbReference type="Proteomes" id="UP000887578">
    <property type="component" value="Unplaced"/>
</dbReference>
<accession>A0A914QTQ3</accession>
<dbReference type="GO" id="GO:0004748">
    <property type="term" value="F:ribonucleoside-diphosphate reductase activity, thioredoxin disulfide as acceptor"/>
    <property type="evidence" value="ECO:0007669"/>
    <property type="project" value="TreeGrafter"/>
</dbReference>
<dbReference type="PANTHER" id="PTHR11573">
    <property type="entry name" value="RIBONUCLEOSIDE-DIPHOSPHATE REDUCTASE LARGE CHAIN"/>
    <property type="match status" value="1"/>
</dbReference>
<dbReference type="Gene3D" id="3.20.70.20">
    <property type="match status" value="1"/>
</dbReference>
<evidence type="ECO:0000313" key="5">
    <source>
        <dbReference type="WBParaSite" id="PDA_v2.g7485.t1"/>
    </source>
</evidence>
<evidence type="ECO:0000259" key="3">
    <source>
        <dbReference type="PROSITE" id="PS00089"/>
    </source>
</evidence>
<dbReference type="Pfam" id="PF02867">
    <property type="entry name" value="Ribonuc_red_lgC"/>
    <property type="match status" value="1"/>
</dbReference>
<dbReference type="NCBIfam" id="TIGR02506">
    <property type="entry name" value="NrdE_NrdA"/>
    <property type="match status" value="1"/>
</dbReference>
<reference evidence="5" key="1">
    <citation type="submission" date="2022-11" db="UniProtKB">
        <authorList>
            <consortium name="WormBaseParasite"/>
        </authorList>
    </citation>
    <scope>IDENTIFICATION</scope>
</reference>
<dbReference type="AlphaFoldDB" id="A0A914QTQ3"/>
<dbReference type="WBParaSite" id="PDA_v2.g7485.t1">
    <property type="protein sequence ID" value="PDA_v2.g7485.t1"/>
    <property type="gene ID" value="PDA_v2.g7485"/>
</dbReference>
<evidence type="ECO:0000256" key="1">
    <source>
        <dbReference type="ARBA" id="ARBA00010406"/>
    </source>
</evidence>
<dbReference type="GO" id="GO:0005524">
    <property type="term" value="F:ATP binding"/>
    <property type="evidence" value="ECO:0007669"/>
    <property type="project" value="TreeGrafter"/>
</dbReference>
<keyword evidence="2" id="KW-0215">Deoxyribonucleotide synthesis</keyword>
<dbReference type="InterPro" id="IPR013346">
    <property type="entry name" value="NrdE_NrdA_C"/>
</dbReference>
<dbReference type="InterPro" id="IPR000788">
    <property type="entry name" value="RNR_lg_C"/>
</dbReference>
<proteinExistence type="inferred from homology"/>
<dbReference type="PRINTS" id="PR01183">
    <property type="entry name" value="RIBORDTASEM1"/>
</dbReference>
<feature type="domain" description="Ribonucleotide reductase large subunit" evidence="3">
    <location>
        <begin position="289"/>
        <end position="311"/>
    </location>
</feature>
<name>A0A914QTQ3_9BILA</name>